<proteinExistence type="predicted"/>
<evidence type="ECO:0000313" key="1">
    <source>
        <dbReference type="EMBL" id="DAE00408.1"/>
    </source>
</evidence>
<reference evidence="1" key="1">
    <citation type="journal article" date="2021" name="Proc. Natl. Acad. Sci. U.S.A.">
        <title>A Catalog of Tens of Thousands of Viruses from Human Metagenomes Reveals Hidden Associations with Chronic Diseases.</title>
        <authorList>
            <person name="Tisza M.J."/>
            <person name="Buck C.B."/>
        </authorList>
    </citation>
    <scope>NUCLEOTIDE SEQUENCE</scope>
    <source>
        <strain evidence="1">CtLnO19</strain>
    </source>
</reference>
<sequence length="56" mass="6382">MNPSSITSGSSPFYERSRTLLRKGLVISSKTEKKHYSLPPVKEAESNVVFRRNNEK</sequence>
<protein>
    <submittedName>
        <fullName evidence="1">Uncharacterized protein</fullName>
    </submittedName>
</protein>
<name>A0A8S5P199_9CAUD</name>
<accession>A0A8S5P199</accession>
<dbReference type="EMBL" id="BK015301">
    <property type="protein sequence ID" value="DAE00408.1"/>
    <property type="molecule type" value="Genomic_DNA"/>
</dbReference>
<organism evidence="1">
    <name type="scientific">Myoviridae sp. ctLnO19</name>
    <dbReference type="NCBI Taxonomy" id="2825085"/>
    <lineage>
        <taxon>Viruses</taxon>
        <taxon>Duplodnaviria</taxon>
        <taxon>Heunggongvirae</taxon>
        <taxon>Uroviricota</taxon>
        <taxon>Caudoviricetes</taxon>
    </lineage>
</organism>